<keyword evidence="2" id="KW-1133">Transmembrane helix</keyword>
<accession>A0ABS0BUV4</accession>
<dbReference type="Proteomes" id="UP001193680">
    <property type="component" value="Unassembled WGS sequence"/>
</dbReference>
<keyword evidence="5" id="KW-1185">Reference proteome</keyword>
<evidence type="ECO:0000256" key="1">
    <source>
        <dbReference type="SAM" id="Coils"/>
    </source>
</evidence>
<feature type="domain" description="HTH luxR-type" evidence="3">
    <location>
        <begin position="71"/>
        <end position="128"/>
    </location>
</feature>
<evidence type="ECO:0000256" key="2">
    <source>
        <dbReference type="SAM" id="Phobius"/>
    </source>
</evidence>
<keyword evidence="2" id="KW-0812">Transmembrane</keyword>
<gene>
    <name evidence="4" type="ORF">H8792_004565</name>
</gene>
<dbReference type="InterPro" id="IPR000792">
    <property type="entry name" value="Tscrpt_reg_LuxR_C"/>
</dbReference>
<evidence type="ECO:0000259" key="3">
    <source>
        <dbReference type="SMART" id="SM00421"/>
    </source>
</evidence>
<dbReference type="Pfam" id="PF00196">
    <property type="entry name" value="GerE"/>
    <property type="match status" value="1"/>
</dbReference>
<feature type="coiled-coil region" evidence="1">
    <location>
        <begin position="33"/>
        <end position="67"/>
    </location>
</feature>
<keyword evidence="2" id="KW-0472">Membrane</keyword>
<dbReference type="EMBL" id="JACBGI020000005">
    <property type="protein sequence ID" value="MBF6057607.1"/>
    <property type="molecule type" value="Genomic_DNA"/>
</dbReference>
<dbReference type="Gene3D" id="1.10.10.10">
    <property type="entry name" value="Winged helix-like DNA-binding domain superfamily/Winged helix DNA-binding domain"/>
    <property type="match status" value="1"/>
</dbReference>
<organism evidence="4 5">
    <name type="scientific">Thiomicrorhabdus heinhorstiae</name>
    <dbReference type="NCBI Taxonomy" id="2748010"/>
    <lineage>
        <taxon>Bacteria</taxon>
        <taxon>Pseudomonadati</taxon>
        <taxon>Pseudomonadota</taxon>
        <taxon>Gammaproteobacteria</taxon>
        <taxon>Thiotrichales</taxon>
        <taxon>Piscirickettsiaceae</taxon>
        <taxon>Thiomicrorhabdus</taxon>
    </lineage>
</organism>
<feature type="transmembrane region" description="Helical" evidence="2">
    <location>
        <begin position="6"/>
        <end position="27"/>
    </location>
</feature>
<keyword evidence="1" id="KW-0175">Coiled coil</keyword>
<evidence type="ECO:0000313" key="5">
    <source>
        <dbReference type="Proteomes" id="UP001193680"/>
    </source>
</evidence>
<dbReference type="SUPFAM" id="SSF46894">
    <property type="entry name" value="C-terminal effector domain of the bipartite response regulators"/>
    <property type="match status" value="1"/>
</dbReference>
<protein>
    <recommendedName>
        <fullName evidence="3">HTH luxR-type domain-containing protein</fullName>
    </recommendedName>
</protein>
<name>A0ABS0BUV4_9GAMM</name>
<dbReference type="PRINTS" id="PR00038">
    <property type="entry name" value="HTHLUXR"/>
</dbReference>
<evidence type="ECO:0000313" key="4">
    <source>
        <dbReference type="EMBL" id="MBF6057607.1"/>
    </source>
</evidence>
<sequence>MTTHIWVEIGMGLLSLSAFAVLMAYSWKQKNQLQTTQQDLTETQIELDSLAQQSERLQSKFSSLIQNQFNTWRLTESEKEVALLLLKGLSLEEIAQIRETKQKTVRQQASNLYKKAGLSGRHELTAFFFEDLLTP</sequence>
<comment type="caution">
    <text evidence="4">The sequence shown here is derived from an EMBL/GenBank/DDBJ whole genome shotgun (WGS) entry which is preliminary data.</text>
</comment>
<dbReference type="SMART" id="SM00421">
    <property type="entry name" value="HTH_LUXR"/>
    <property type="match status" value="1"/>
</dbReference>
<dbReference type="InterPro" id="IPR016032">
    <property type="entry name" value="Sig_transdc_resp-reg_C-effctor"/>
</dbReference>
<dbReference type="InterPro" id="IPR036388">
    <property type="entry name" value="WH-like_DNA-bd_sf"/>
</dbReference>
<reference evidence="4 5" key="1">
    <citation type="submission" date="2020-11" db="EMBL/GenBank/DDBJ databases">
        <title>Sulfur oxidizing isolate from Hospital Hole Sinkhole.</title>
        <authorList>
            <person name="Scott K.M."/>
        </authorList>
    </citation>
    <scope>NUCLEOTIDE SEQUENCE [LARGE SCALE GENOMIC DNA]</scope>
    <source>
        <strain evidence="4 5">HH1</strain>
    </source>
</reference>
<proteinExistence type="predicted"/>